<feature type="region of interest" description="Disordered" evidence="1">
    <location>
        <begin position="35"/>
        <end position="60"/>
    </location>
</feature>
<organism evidence="2">
    <name type="scientific">marine metagenome</name>
    <dbReference type="NCBI Taxonomy" id="408172"/>
    <lineage>
        <taxon>unclassified sequences</taxon>
        <taxon>metagenomes</taxon>
        <taxon>ecological metagenomes</taxon>
    </lineage>
</organism>
<feature type="non-terminal residue" evidence="2">
    <location>
        <position position="143"/>
    </location>
</feature>
<dbReference type="EMBL" id="UINC01125854">
    <property type="protein sequence ID" value="SVD03972.1"/>
    <property type="molecule type" value="Genomic_DNA"/>
</dbReference>
<protein>
    <submittedName>
        <fullName evidence="2">Uncharacterized protein</fullName>
    </submittedName>
</protein>
<evidence type="ECO:0000256" key="1">
    <source>
        <dbReference type="SAM" id="MobiDB-lite"/>
    </source>
</evidence>
<accession>A0A382S339</accession>
<sequence length="143" mass="16216">MQPDLPRPVNLTAPKWYVVSEAVITNPCKATLSFDPKRTNDDGTEKFKRPKACAKEDTENPEWPKGYTYLDRFLDEMKTQNNGEVLFVATTVGDYKVMAEDMQELKRYIKQLGGVVVYYRSVTIKNPDGTEEKGVGVSNTKDD</sequence>
<proteinExistence type="predicted"/>
<evidence type="ECO:0000313" key="2">
    <source>
        <dbReference type="EMBL" id="SVD03972.1"/>
    </source>
</evidence>
<dbReference type="AlphaFoldDB" id="A0A382S339"/>
<feature type="compositionally biased region" description="Basic and acidic residues" evidence="1">
    <location>
        <begin position="35"/>
        <end position="58"/>
    </location>
</feature>
<reference evidence="2" key="1">
    <citation type="submission" date="2018-05" db="EMBL/GenBank/DDBJ databases">
        <authorList>
            <person name="Lanie J.A."/>
            <person name="Ng W.-L."/>
            <person name="Kazmierczak K.M."/>
            <person name="Andrzejewski T.M."/>
            <person name="Davidsen T.M."/>
            <person name="Wayne K.J."/>
            <person name="Tettelin H."/>
            <person name="Glass J.I."/>
            <person name="Rusch D."/>
            <person name="Podicherti R."/>
            <person name="Tsui H.-C.T."/>
            <person name="Winkler M.E."/>
        </authorList>
    </citation>
    <scope>NUCLEOTIDE SEQUENCE</scope>
</reference>
<name>A0A382S339_9ZZZZ</name>
<gene>
    <name evidence="2" type="ORF">METZ01_LOCUS356826</name>
</gene>